<organism evidence="2 3">
    <name type="scientific">Sphingomonas aerophila</name>
    <dbReference type="NCBI Taxonomy" id="1344948"/>
    <lineage>
        <taxon>Bacteria</taxon>
        <taxon>Pseudomonadati</taxon>
        <taxon>Pseudomonadota</taxon>
        <taxon>Alphaproteobacteria</taxon>
        <taxon>Sphingomonadales</taxon>
        <taxon>Sphingomonadaceae</taxon>
        <taxon>Sphingomonas</taxon>
    </lineage>
</organism>
<keyword evidence="1" id="KW-0732">Signal</keyword>
<dbReference type="Proteomes" id="UP000546200">
    <property type="component" value="Unassembled WGS sequence"/>
</dbReference>
<feature type="signal peptide" evidence="1">
    <location>
        <begin position="1"/>
        <end position="20"/>
    </location>
</feature>
<protein>
    <recommendedName>
        <fullName evidence="4">VCBS repeat-containing protein</fullName>
    </recommendedName>
</protein>
<reference evidence="2 3" key="1">
    <citation type="submission" date="2020-08" db="EMBL/GenBank/DDBJ databases">
        <title>Genomic Encyclopedia of Type Strains, Phase IV (KMG-IV): sequencing the most valuable type-strain genomes for metagenomic binning, comparative biology and taxonomic classification.</title>
        <authorList>
            <person name="Goeker M."/>
        </authorList>
    </citation>
    <scope>NUCLEOTIDE SEQUENCE [LARGE SCALE GENOMIC DNA]</scope>
    <source>
        <strain evidence="2 3">DSM 100044</strain>
    </source>
</reference>
<evidence type="ECO:0000313" key="3">
    <source>
        <dbReference type="Proteomes" id="UP000546200"/>
    </source>
</evidence>
<gene>
    <name evidence="2" type="ORF">FHS94_001001</name>
</gene>
<comment type="caution">
    <text evidence="2">The sequence shown here is derived from an EMBL/GenBank/DDBJ whole genome shotgun (WGS) entry which is preliminary data.</text>
</comment>
<name>A0A7W9BBW4_9SPHN</name>
<dbReference type="EMBL" id="JACIJK010000002">
    <property type="protein sequence ID" value="MBB5714178.1"/>
    <property type="molecule type" value="Genomic_DNA"/>
</dbReference>
<sequence length="162" mass="17113">MISPIVLVLLSAASVNTPMAPGVAAFVKDHHLTRYSVALVDLNGDNRPEAVVYAMSTSAGGQQSDLCGSGGCNLYVLSLTPAGYRQVSDIPITRAPIRVLPTTTHRWRDLGVTVAGGGIIKGYEARLRFDGRSYPTNPTVSPALRLKTTVGKVLIANDPSLP</sequence>
<accession>A0A7W9BBW4</accession>
<evidence type="ECO:0000256" key="1">
    <source>
        <dbReference type="SAM" id="SignalP"/>
    </source>
</evidence>
<evidence type="ECO:0008006" key="4">
    <source>
        <dbReference type="Google" id="ProtNLM"/>
    </source>
</evidence>
<feature type="chain" id="PRO_5031228900" description="VCBS repeat-containing protein" evidence="1">
    <location>
        <begin position="21"/>
        <end position="162"/>
    </location>
</feature>
<dbReference type="AlphaFoldDB" id="A0A7W9BBW4"/>
<evidence type="ECO:0000313" key="2">
    <source>
        <dbReference type="EMBL" id="MBB5714178.1"/>
    </source>
</evidence>
<keyword evidence="3" id="KW-1185">Reference proteome</keyword>
<proteinExistence type="predicted"/>